<dbReference type="AlphaFoldDB" id="A0A1D7TXY0"/>
<dbReference type="Pfam" id="PF13417">
    <property type="entry name" value="GST_N_3"/>
    <property type="match status" value="1"/>
</dbReference>
<gene>
    <name evidence="3" type="ORF">BHK69_05370</name>
</gene>
<dbReference type="InterPro" id="IPR040079">
    <property type="entry name" value="Glutathione_S-Trfase"/>
</dbReference>
<evidence type="ECO:0000313" key="4">
    <source>
        <dbReference type="Proteomes" id="UP000094969"/>
    </source>
</evidence>
<dbReference type="STRING" id="1526658.BHK69_05370"/>
<dbReference type="InterPro" id="IPR010987">
    <property type="entry name" value="Glutathione-S-Trfase_C-like"/>
</dbReference>
<feature type="domain" description="GST N-terminal" evidence="1">
    <location>
        <begin position="1"/>
        <end position="83"/>
    </location>
</feature>
<dbReference type="PROSITE" id="PS50404">
    <property type="entry name" value="GST_NTER"/>
    <property type="match status" value="1"/>
</dbReference>
<keyword evidence="3" id="KW-0808">Transferase</keyword>
<proteinExistence type="predicted"/>
<dbReference type="InterPro" id="IPR036249">
    <property type="entry name" value="Thioredoxin-like_sf"/>
</dbReference>
<organism evidence="3 4">
    <name type="scientific">Bosea vaviloviae</name>
    <dbReference type="NCBI Taxonomy" id="1526658"/>
    <lineage>
        <taxon>Bacteria</taxon>
        <taxon>Pseudomonadati</taxon>
        <taxon>Pseudomonadota</taxon>
        <taxon>Alphaproteobacteria</taxon>
        <taxon>Hyphomicrobiales</taxon>
        <taxon>Boseaceae</taxon>
        <taxon>Bosea</taxon>
    </lineage>
</organism>
<evidence type="ECO:0000259" key="2">
    <source>
        <dbReference type="PROSITE" id="PS50405"/>
    </source>
</evidence>
<dbReference type="InterPro" id="IPR036282">
    <property type="entry name" value="Glutathione-S-Trfase_C_sf"/>
</dbReference>
<dbReference type="Gene3D" id="1.20.1050.10">
    <property type="match status" value="1"/>
</dbReference>
<keyword evidence="4" id="KW-1185">Reference proteome</keyword>
<dbReference type="SFLD" id="SFLDS00019">
    <property type="entry name" value="Glutathione_Transferase_(cytos"/>
    <property type="match status" value="1"/>
</dbReference>
<dbReference type="CDD" id="cd00570">
    <property type="entry name" value="GST_N_family"/>
    <property type="match status" value="1"/>
</dbReference>
<dbReference type="Pfam" id="PF13410">
    <property type="entry name" value="GST_C_2"/>
    <property type="match status" value="1"/>
</dbReference>
<dbReference type="OrthoDB" id="9782992at2"/>
<dbReference type="SUPFAM" id="SSF47616">
    <property type="entry name" value="GST C-terminal domain-like"/>
    <property type="match status" value="1"/>
</dbReference>
<dbReference type="PROSITE" id="PS50405">
    <property type="entry name" value="GST_CTER"/>
    <property type="match status" value="1"/>
</dbReference>
<accession>A0A1D7TXY0</accession>
<dbReference type="EMBL" id="CP017147">
    <property type="protein sequence ID" value="AOO79984.1"/>
    <property type="molecule type" value="Genomic_DNA"/>
</dbReference>
<sequence>MSLMLHFHPLSSFCQKVLIALYESGTPFTPKLVDLSDANQRAAFLTLWPIGKFPVLEDLDKGRVVPESSLIIEFLDQNYPGRNYPGASPFIPHEPAAALEVRHWDRFFDLNVNEPVQKIVGDRLRPDGQHDPAGVAHARGRLKTACGMLETALVDRRWAAGAAFSMADCAAAPALFYADKVMPFGADYPVTSAYVERLRARPSYARVLAEAQPYLAMFPQARD</sequence>
<dbReference type="PANTHER" id="PTHR44051:SF8">
    <property type="entry name" value="GLUTATHIONE S-TRANSFERASE GSTA"/>
    <property type="match status" value="1"/>
</dbReference>
<dbReference type="PANTHER" id="PTHR44051">
    <property type="entry name" value="GLUTATHIONE S-TRANSFERASE-RELATED"/>
    <property type="match status" value="1"/>
</dbReference>
<dbReference type="GO" id="GO:0016740">
    <property type="term" value="F:transferase activity"/>
    <property type="evidence" value="ECO:0007669"/>
    <property type="project" value="UniProtKB-KW"/>
</dbReference>
<dbReference type="Gene3D" id="3.40.30.10">
    <property type="entry name" value="Glutaredoxin"/>
    <property type="match status" value="1"/>
</dbReference>
<protein>
    <submittedName>
        <fullName evidence="3">Glutathione S-transferase</fullName>
    </submittedName>
</protein>
<dbReference type="RefSeq" id="WP_069689205.1">
    <property type="nucleotide sequence ID" value="NZ_CP017147.1"/>
</dbReference>
<reference evidence="3 4" key="1">
    <citation type="journal article" date="2015" name="Antonie Van Leeuwenhoek">
        <title>Bosea vaviloviae sp. nov., a new species of slow-growing rhizobia isolated from nodules of the relict species Vavilovia formosa (Stev.) Fed.</title>
        <authorList>
            <person name="Safronova V.I."/>
            <person name="Kuznetsova I.G."/>
            <person name="Sazanova A.L."/>
            <person name="Kimeklis A.K."/>
            <person name="Belimov A.A."/>
            <person name="Andronov E.E."/>
            <person name="Pinaev A.G."/>
            <person name="Chizhevskaya E.P."/>
            <person name="Pukhaev A.R."/>
            <person name="Popov K.P."/>
            <person name="Willems A."/>
            <person name="Tikhonovich I.A."/>
        </authorList>
    </citation>
    <scope>NUCLEOTIDE SEQUENCE [LARGE SCALE GENOMIC DNA]</scope>
    <source>
        <strain evidence="3 4">Vaf18</strain>
    </source>
</reference>
<feature type="domain" description="GST C-terminal" evidence="2">
    <location>
        <begin position="94"/>
        <end position="217"/>
    </location>
</feature>
<name>A0A1D7TXY0_9HYPH</name>
<dbReference type="SUPFAM" id="SSF52833">
    <property type="entry name" value="Thioredoxin-like"/>
    <property type="match status" value="1"/>
</dbReference>
<evidence type="ECO:0000259" key="1">
    <source>
        <dbReference type="PROSITE" id="PS50404"/>
    </source>
</evidence>
<dbReference type="InterPro" id="IPR004045">
    <property type="entry name" value="Glutathione_S-Trfase_N"/>
</dbReference>
<dbReference type="SFLD" id="SFLDG00358">
    <property type="entry name" value="Main_(cytGST)"/>
    <property type="match status" value="1"/>
</dbReference>
<dbReference type="CDD" id="cd00299">
    <property type="entry name" value="GST_C_family"/>
    <property type="match status" value="1"/>
</dbReference>
<evidence type="ECO:0000313" key="3">
    <source>
        <dbReference type="EMBL" id="AOO79984.1"/>
    </source>
</evidence>
<dbReference type="KEGG" id="bvv:BHK69_05370"/>
<dbReference type="Proteomes" id="UP000094969">
    <property type="component" value="Chromosome"/>
</dbReference>